<dbReference type="InterPro" id="IPR014729">
    <property type="entry name" value="Rossmann-like_a/b/a_fold"/>
</dbReference>
<dbReference type="CDD" id="cd06259">
    <property type="entry name" value="YdcF-like"/>
    <property type="match status" value="1"/>
</dbReference>
<dbReference type="PANTHER" id="PTHR30336:SF20">
    <property type="entry name" value="DUF218 DOMAIN-CONTAINING PROTEIN"/>
    <property type="match status" value="1"/>
</dbReference>
<organism evidence="2 3">
    <name type="scientific">Promicromonospora iranensis</name>
    <dbReference type="NCBI Taxonomy" id="1105144"/>
    <lineage>
        <taxon>Bacteria</taxon>
        <taxon>Bacillati</taxon>
        <taxon>Actinomycetota</taxon>
        <taxon>Actinomycetes</taxon>
        <taxon>Micrococcales</taxon>
        <taxon>Promicromonosporaceae</taxon>
        <taxon>Promicromonospora</taxon>
    </lineage>
</organism>
<proteinExistence type="predicted"/>
<sequence>MQCITSVVTVGAGWQARRQNAGDAVQNAVERRVDRTRTQRGMFHAKLAVMLSAGVMQDAQVLWDFHQMPDEGRATDIGIGLGSHDIGVAERAADLYQKGRFPVVVFTGANAPTTVERFPRGEAVHFADRARELGVPHQAIIVEPRATNTSENFRFTRDLLAAQDMEVSSATIISKPYQQRRAWATARKVWPSLDLVCSVRWLGLEEYIESIADPDRVLNMLVGDTQRLWVYAEAGFAVPVQVPAVVRAAYDRLVDVGFTRRLVAAS</sequence>
<dbReference type="Proteomes" id="UP001183585">
    <property type="component" value="Unassembled WGS sequence"/>
</dbReference>
<dbReference type="PANTHER" id="PTHR30336">
    <property type="entry name" value="INNER MEMBRANE PROTEIN, PROBABLE PERMEASE"/>
    <property type="match status" value="1"/>
</dbReference>
<reference evidence="2 3" key="1">
    <citation type="submission" date="2023-07" db="EMBL/GenBank/DDBJ databases">
        <title>Sequencing the genomes of 1000 actinobacteria strains.</title>
        <authorList>
            <person name="Klenk H.-P."/>
        </authorList>
    </citation>
    <scope>NUCLEOTIDE SEQUENCE [LARGE SCALE GENOMIC DNA]</scope>
    <source>
        <strain evidence="2 3">DSM 45554</strain>
    </source>
</reference>
<evidence type="ECO:0000259" key="1">
    <source>
        <dbReference type="Pfam" id="PF02698"/>
    </source>
</evidence>
<comment type="caution">
    <text evidence="2">The sequence shown here is derived from an EMBL/GenBank/DDBJ whole genome shotgun (WGS) entry which is preliminary data.</text>
</comment>
<gene>
    <name evidence="2" type="ORF">J2S48_004650</name>
</gene>
<accession>A0ABU2CUY0</accession>
<evidence type="ECO:0000313" key="2">
    <source>
        <dbReference type="EMBL" id="MDR7385135.1"/>
    </source>
</evidence>
<dbReference type="InterPro" id="IPR051599">
    <property type="entry name" value="Cell_Envelope_Assoc"/>
</dbReference>
<feature type="domain" description="DUF218" evidence="1">
    <location>
        <begin position="88"/>
        <end position="196"/>
    </location>
</feature>
<dbReference type="InterPro" id="IPR003848">
    <property type="entry name" value="DUF218"/>
</dbReference>
<keyword evidence="3" id="KW-1185">Reference proteome</keyword>
<dbReference type="Pfam" id="PF02698">
    <property type="entry name" value="DUF218"/>
    <property type="match status" value="1"/>
</dbReference>
<dbReference type="EMBL" id="JAVDYE010000001">
    <property type="protein sequence ID" value="MDR7385135.1"/>
    <property type="molecule type" value="Genomic_DNA"/>
</dbReference>
<evidence type="ECO:0000313" key="3">
    <source>
        <dbReference type="Proteomes" id="UP001183585"/>
    </source>
</evidence>
<dbReference type="RefSeq" id="WP_274997343.1">
    <property type="nucleotide sequence ID" value="NZ_JAJQQP010000015.1"/>
</dbReference>
<dbReference type="Gene3D" id="3.40.50.620">
    <property type="entry name" value="HUPs"/>
    <property type="match status" value="1"/>
</dbReference>
<protein>
    <submittedName>
        <fullName evidence="2">Uncharacterized SAM-binding protein YcdF (DUF218 family)</fullName>
    </submittedName>
</protein>
<name>A0ABU2CUY0_9MICO</name>